<gene>
    <name evidence="2" type="ORF">PHMEG_00022969</name>
</gene>
<dbReference type="GO" id="GO:0003676">
    <property type="term" value="F:nucleic acid binding"/>
    <property type="evidence" value="ECO:0007669"/>
    <property type="project" value="InterPro"/>
</dbReference>
<organism evidence="2 3">
    <name type="scientific">Phytophthora megakarya</name>
    <dbReference type="NCBI Taxonomy" id="4795"/>
    <lineage>
        <taxon>Eukaryota</taxon>
        <taxon>Sar</taxon>
        <taxon>Stramenopiles</taxon>
        <taxon>Oomycota</taxon>
        <taxon>Peronosporomycetes</taxon>
        <taxon>Peronosporales</taxon>
        <taxon>Peronosporaceae</taxon>
        <taxon>Phytophthora</taxon>
    </lineage>
</organism>
<dbReference type="Gene3D" id="3.30.420.10">
    <property type="entry name" value="Ribonuclease H-like superfamily/Ribonuclease H"/>
    <property type="match status" value="1"/>
</dbReference>
<dbReference type="PROSITE" id="PS50994">
    <property type="entry name" value="INTEGRASE"/>
    <property type="match status" value="1"/>
</dbReference>
<dbReference type="Pfam" id="PF00665">
    <property type="entry name" value="rve"/>
    <property type="match status" value="1"/>
</dbReference>
<evidence type="ECO:0000259" key="1">
    <source>
        <dbReference type="PROSITE" id="PS50994"/>
    </source>
</evidence>
<name>A0A225VHC6_9STRA</name>
<protein>
    <recommendedName>
        <fullName evidence="1">Integrase catalytic domain-containing protein</fullName>
    </recommendedName>
</protein>
<comment type="caution">
    <text evidence="2">The sequence shown here is derived from an EMBL/GenBank/DDBJ whole genome shotgun (WGS) entry which is preliminary data.</text>
</comment>
<dbReference type="Gene3D" id="1.10.340.70">
    <property type="match status" value="1"/>
</dbReference>
<dbReference type="Pfam" id="PF17921">
    <property type="entry name" value="Integrase_H2C2"/>
    <property type="match status" value="1"/>
</dbReference>
<dbReference type="InterPro" id="IPR041588">
    <property type="entry name" value="Integrase_H2C2"/>
</dbReference>
<dbReference type="OrthoDB" id="120952at2759"/>
<reference evidence="3" key="1">
    <citation type="submission" date="2017-03" db="EMBL/GenBank/DDBJ databases">
        <title>Phytopthora megakarya and P. palmivora, two closely related causual agents of cacao black pod achieved similar genome size and gene model numbers by different mechanisms.</title>
        <authorList>
            <person name="Ali S."/>
            <person name="Shao J."/>
            <person name="Larry D.J."/>
            <person name="Kronmiller B."/>
            <person name="Shen D."/>
            <person name="Strem M.D."/>
            <person name="Melnick R.L."/>
            <person name="Guiltinan M.J."/>
            <person name="Tyler B.M."/>
            <person name="Meinhardt L.W."/>
            <person name="Bailey B.A."/>
        </authorList>
    </citation>
    <scope>NUCLEOTIDE SEQUENCE [LARGE SCALE GENOMIC DNA]</scope>
    <source>
        <strain evidence="3">zdho120</strain>
    </source>
</reference>
<dbReference type="PANTHER" id="PTHR37984:SF5">
    <property type="entry name" value="PROTEIN NYNRIN-LIKE"/>
    <property type="match status" value="1"/>
</dbReference>
<dbReference type="EMBL" id="NBNE01004649">
    <property type="protein sequence ID" value="OWZ05016.1"/>
    <property type="molecule type" value="Genomic_DNA"/>
</dbReference>
<keyword evidence="3" id="KW-1185">Reference proteome</keyword>
<dbReference type="InterPro" id="IPR050951">
    <property type="entry name" value="Retrovirus_Pol_polyprotein"/>
</dbReference>
<proteinExistence type="predicted"/>
<dbReference type="Proteomes" id="UP000198211">
    <property type="component" value="Unassembled WGS sequence"/>
</dbReference>
<dbReference type="STRING" id="4795.A0A225VHC6"/>
<dbReference type="AlphaFoldDB" id="A0A225VHC6"/>
<accession>A0A225VHC6</accession>
<dbReference type="InterPro" id="IPR001584">
    <property type="entry name" value="Integrase_cat-core"/>
</dbReference>
<dbReference type="InterPro" id="IPR036397">
    <property type="entry name" value="RNaseH_sf"/>
</dbReference>
<dbReference type="PANTHER" id="PTHR37984">
    <property type="entry name" value="PROTEIN CBG26694"/>
    <property type="match status" value="1"/>
</dbReference>
<evidence type="ECO:0000313" key="3">
    <source>
        <dbReference type="Proteomes" id="UP000198211"/>
    </source>
</evidence>
<evidence type="ECO:0000313" key="2">
    <source>
        <dbReference type="EMBL" id="OWZ05016.1"/>
    </source>
</evidence>
<dbReference type="SUPFAM" id="SSF53098">
    <property type="entry name" value="Ribonuclease H-like"/>
    <property type="match status" value="1"/>
</dbReference>
<dbReference type="GO" id="GO:0015074">
    <property type="term" value="P:DNA integration"/>
    <property type="evidence" value="ECO:0007669"/>
    <property type="project" value="InterPro"/>
</dbReference>
<feature type="domain" description="Integrase catalytic" evidence="1">
    <location>
        <begin position="94"/>
        <end position="208"/>
    </location>
</feature>
<dbReference type="InterPro" id="IPR012337">
    <property type="entry name" value="RNaseH-like_sf"/>
</dbReference>
<sequence>MRKVHLKARAGPARTTLVPVIPSPFIETVIYYCHTDLFSLHSDTTKTIDKVRKHAYWQGWKRDAIEYVRACSVCDSGKGYRLWRNGLMQRMPVYDLSPPFSLVVVDAIGPLVTTPRDNKYILAFADHFTRWVEAFPVKKLNTVTFVNSMVDEVVSRRGVPERLLSDRGPNFISNLAQSFYQTLRIKNLFGASYHPQTQGLVERFNGRLGFVSPSCTVRVPYLNHESLGDSSFFSLYGRDPILPLDLAFLNTSSDWKSNEVAAYRRKLFLSMRDSRRMVERQLLKAQSRHARSLEDQVPVAFAEGDAVWVYQYFRARCGECKTKKLAFSWHGPYRVVEPVGENTYRVAIPSHPDPNCYGKCQPYQKISRTDEPTFPQDVPDGVYHQVGVDDDGPLTEEDLPPTSFVEKIVIGDEETAFTGVSNSIVDILTKRKVKRDEQYLVLTASYEVCWRRTPTVLPDYEALIDVFEDKVRTVHNWPELRRSARLVDANAAAGEDELLS</sequence>